<keyword evidence="10" id="KW-1133">Transmembrane helix</keyword>
<dbReference type="InterPro" id="IPR005467">
    <property type="entry name" value="His_kinase_dom"/>
</dbReference>
<dbReference type="EC" id="2.7.13.3" evidence="3"/>
<protein>
    <recommendedName>
        <fullName evidence="3">histidine kinase</fullName>
        <ecNumber evidence="3">2.7.13.3</ecNumber>
    </recommendedName>
</protein>
<organism evidence="13 14">
    <name type="scientific">Pyxidicoccus parkwayensis</name>
    <dbReference type="NCBI Taxonomy" id="2813578"/>
    <lineage>
        <taxon>Bacteria</taxon>
        <taxon>Pseudomonadati</taxon>
        <taxon>Myxococcota</taxon>
        <taxon>Myxococcia</taxon>
        <taxon>Myxococcales</taxon>
        <taxon>Cystobacterineae</taxon>
        <taxon>Myxococcaceae</taxon>
        <taxon>Pyxidicoccus</taxon>
    </lineage>
</organism>
<dbReference type="CDD" id="cd06225">
    <property type="entry name" value="HAMP"/>
    <property type="match status" value="1"/>
</dbReference>
<keyword evidence="7" id="KW-0547">Nucleotide-binding</keyword>
<dbReference type="InterPro" id="IPR003594">
    <property type="entry name" value="HATPase_dom"/>
</dbReference>
<keyword evidence="5" id="KW-0597">Phosphoprotein</keyword>
<keyword evidence="9" id="KW-0067">ATP-binding</keyword>
<dbReference type="RefSeq" id="WP_206727539.1">
    <property type="nucleotide sequence ID" value="NZ_CP071090.1"/>
</dbReference>
<dbReference type="SUPFAM" id="SSF55874">
    <property type="entry name" value="ATPase domain of HSP90 chaperone/DNA topoisomerase II/histidine kinase"/>
    <property type="match status" value="1"/>
</dbReference>
<dbReference type="SMART" id="SM00304">
    <property type="entry name" value="HAMP"/>
    <property type="match status" value="1"/>
</dbReference>
<dbReference type="InterPro" id="IPR050980">
    <property type="entry name" value="2C_sensor_his_kinase"/>
</dbReference>
<dbReference type="SUPFAM" id="SSF158472">
    <property type="entry name" value="HAMP domain-like"/>
    <property type="match status" value="1"/>
</dbReference>
<dbReference type="PROSITE" id="PS50885">
    <property type="entry name" value="HAMP"/>
    <property type="match status" value="1"/>
</dbReference>
<dbReference type="CDD" id="cd00082">
    <property type="entry name" value="HisKA"/>
    <property type="match status" value="1"/>
</dbReference>
<dbReference type="InterPro" id="IPR003660">
    <property type="entry name" value="HAMP_dom"/>
</dbReference>
<dbReference type="PANTHER" id="PTHR44936">
    <property type="entry name" value="SENSOR PROTEIN CREC"/>
    <property type="match status" value="1"/>
</dbReference>
<dbReference type="Gene3D" id="3.30.565.10">
    <property type="entry name" value="Histidine kinase-like ATPase, C-terminal domain"/>
    <property type="match status" value="1"/>
</dbReference>
<evidence type="ECO:0000256" key="9">
    <source>
        <dbReference type="ARBA" id="ARBA00022840"/>
    </source>
</evidence>
<dbReference type="Pfam" id="PF00512">
    <property type="entry name" value="HisKA"/>
    <property type="match status" value="1"/>
</dbReference>
<keyword evidence="4" id="KW-1003">Cell membrane</keyword>
<evidence type="ECO:0000256" key="7">
    <source>
        <dbReference type="ARBA" id="ARBA00022741"/>
    </source>
</evidence>
<keyword evidence="6" id="KW-0808">Transferase</keyword>
<evidence type="ECO:0000256" key="3">
    <source>
        <dbReference type="ARBA" id="ARBA00012438"/>
    </source>
</evidence>
<dbReference type="InterPro" id="IPR036097">
    <property type="entry name" value="HisK_dim/P_sf"/>
</dbReference>
<evidence type="ECO:0000256" key="4">
    <source>
        <dbReference type="ARBA" id="ARBA00022475"/>
    </source>
</evidence>
<dbReference type="Pfam" id="PF02518">
    <property type="entry name" value="HATPase_c"/>
    <property type="match status" value="1"/>
</dbReference>
<keyword evidence="10" id="KW-0472">Membrane</keyword>
<comment type="catalytic activity">
    <reaction evidence="1">
        <text>ATP + protein L-histidine = ADP + protein N-phospho-L-histidine.</text>
        <dbReference type="EC" id="2.7.13.3"/>
    </reaction>
</comment>
<keyword evidence="10" id="KW-0812">Transmembrane</keyword>
<dbReference type="Pfam" id="PF00672">
    <property type="entry name" value="HAMP"/>
    <property type="match status" value="1"/>
</dbReference>
<dbReference type="Gene3D" id="1.10.287.130">
    <property type="match status" value="1"/>
</dbReference>
<dbReference type="EMBL" id="CP071090">
    <property type="protein sequence ID" value="QSQ25989.1"/>
    <property type="molecule type" value="Genomic_DNA"/>
</dbReference>
<evidence type="ECO:0000313" key="13">
    <source>
        <dbReference type="EMBL" id="QSQ25989.1"/>
    </source>
</evidence>
<evidence type="ECO:0000259" key="11">
    <source>
        <dbReference type="PROSITE" id="PS50109"/>
    </source>
</evidence>
<dbReference type="GO" id="GO:0016301">
    <property type="term" value="F:kinase activity"/>
    <property type="evidence" value="ECO:0007669"/>
    <property type="project" value="UniProtKB-KW"/>
</dbReference>
<dbReference type="SMART" id="SM00387">
    <property type="entry name" value="HATPase_c"/>
    <property type="match status" value="1"/>
</dbReference>
<accession>A0ABX7P664</accession>
<evidence type="ECO:0000256" key="2">
    <source>
        <dbReference type="ARBA" id="ARBA00004651"/>
    </source>
</evidence>
<dbReference type="CDD" id="cd00075">
    <property type="entry name" value="HATPase"/>
    <property type="match status" value="1"/>
</dbReference>
<feature type="domain" description="HAMP" evidence="12">
    <location>
        <begin position="173"/>
        <end position="225"/>
    </location>
</feature>
<dbReference type="InterPro" id="IPR004358">
    <property type="entry name" value="Sig_transdc_His_kin-like_C"/>
</dbReference>
<gene>
    <name evidence="13" type="ORF">JY651_14135</name>
</gene>
<dbReference type="PROSITE" id="PS50109">
    <property type="entry name" value="HIS_KIN"/>
    <property type="match status" value="1"/>
</dbReference>
<evidence type="ECO:0000256" key="8">
    <source>
        <dbReference type="ARBA" id="ARBA00022777"/>
    </source>
</evidence>
<evidence type="ECO:0000256" key="1">
    <source>
        <dbReference type="ARBA" id="ARBA00000085"/>
    </source>
</evidence>
<comment type="subcellular location">
    <subcellularLocation>
        <location evidence="2">Cell membrane</location>
        <topology evidence="2">Multi-pass membrane protein</topology>
    </subcellularLocation>
</comment>
<evidence type="ECO:0000256" key="5">
    <source>
        <dbReference type="ARBA" id="ARBA00022553"/>
    </source>
</evidence>
<dbReference type="PANTHER" id="PTHR44936:SF10">
    <property type="entry name" value="SENSOR PROTEIN RSTB"/>
    <property type="match status" value="1"/>
</dbReference>
<dbReference type="SUPFAM" id="SSF47384">
    <property type="entry name" value="Homodimeric domain of signal transducing histidine kinase"/>
    <property type="match status" value="1"/>
</dbReference>
<reference evidence="13 14" key="1">
    <citation type="submission" date="2021-02" db="EMBL/GenBank/DDBJ databases">
        <title>De Novo genome assembly of isolated myxobacteria.</title>
        <authorList>
            <person name="Stevens D.C."/>
        </authorList>
    </citation>
    <scope>NUCLEOTIDE SEQUENCE [LARGE SCALE GENOMIC DNA]</scope>
    <source>
        <strain evidence="14">SCPEA02</strain>
    </source>
</reference>
<feature type="transmembrane region" description="Helical" evidence="10">
    <location>
        <begin position="150"/>
        <end position="172"/>
    </location>
</feature>
<name>A0ABX7P664_9BACT</name>
<keyword evidence="8 13" id="KW-0418">Kinase</keyword>
<proteinExistence type="predicted"/>
<dbReference type="InterPro" id="IPR003661">
    <property type="entry name" value="HisK_dim/P_dom"/>
</dbReference>
<dbReference type="Proteomes" id="UP000662747">
    <property type="component" value="Chromosome"/>
</dbReference>
<sequence length="459" mass="50433">MSWKGMLPRRMFWRIYAYGVLLLVGTLVAVIAAVRVMGTNEAKADEYWQETERVAELVSSNPSELLPALDALAVKGLRVSVYGPRGERIAAVGTPELGPLEASEQRELRRGRIRFARPGDHIEMAAVVWQGDLRVGYVVSQSVKPLAPRYGYLVGMLTSVLLALAILSYPMARALASPLEQLMAAVREFGQGRLSTRVRLKGRHEVAELGRTFDEMAGRMESLIRGQKELLANVSHELRTPLARLCVTLDLVEEGQPDELAKRLPELRRDIGELQSLVDGVLQMARLDLAANQAGQPGLYAQRRPLNATDFLRDAAERFQRGHPECSLHLELPGELPSLEADAVLLRRAVHNLLDNARKYSEPGNPVTLRARVDGDTLHVEVEDQGIGISAEDLPSLSTPFFRTDRSRARDTGGVGLGLTLVRRIVEVHGGTLAFHSTPERGTRVTLALPKATGIQAVA</sequence>
<dbReference type="SMART" id="SM00388">
    <property type="entry name" value="HisKA"/>
    <property type="match status" value="1"/>
</dbReference>
<dbReference type="Gene3D" id="6.10.340.10">
    <property type="match status" value="1"/>
</dbReference>
<keyword evidence="14" id="KW-1185">Reference proteome</keyword>
<feature type="domain" description="Histidine kinase" evidence="11">
    <location>
        <begin position="233"/>
        <end position="453"/>
    </location>
</feature>
<dbReference type="InterPro" id="IPR036890">
    <property type="entry name" value="HATPase_C_sf"/>
</dbReference>
<evidence type="ECO:0000256" key="6">
    <source>
        <dbReference type="ARBA" id="ARBA00022679"/>
    </source>
</evidence>
<feature type="transmembrane region" description="Helical" evidence="10">
    <location>
        <begin position="15"/>
        <end position="34"/>
    </location>
</feature>
<evidence type="ECO:0000259" key="12">
    <source>
        <dbReference type="PROSITE" id="PS50885"/>
    </source>
</evidence>
<dbReference type="PRINTS" id="PR00344">
    <property type="entry name" value="BCTRLSENSOR"/>
</dbReference>
<evidence type="ECO:0000313" key="14">
    <source>
        <dbReference type="Proteomes" id="UP000662747"/>
    </source>
</evidence>
<evidence type="ECO:0000256" key="10">
    <source>
        <dbReference type="SAM" id="Phobius"/>
    </source>
</evidence>